<organism evidence="2 3">
    <name type="scientific">Novipirellula galeiformis</name>
    <dbReference type="NCBI Taxonomy" id="2528004"/>
    <lineage>
        <taxon>Bacteria</taxon>
        <taxon>Pseudomonadati</taxon>
        <taxon>Planctomycetota</taxon>
        <taxon>Planctomycetia</taxon>
        <taxon>Pirellulales</taxon>
        <taxon>Pirellulaceae</taxon>
        <taxon>Novipirellula</taxon>
    </lineage>
</organism>
<gene>
    <name evidence="2" type="ORF">Pla52o_46970</name>
</gene>
<dbReference type="RefSeq" id="WP_146596705.1">
    <property type="nucleotide sequence ID" value="NZ_SJPT01000009.1"/>
</dbReference>
<accession>A0A5C6C7R4</accession>
<evidence type="ECO:0008006" key="4">
    <source>
        <dbReference type="Google" id="ProtNLM"/>
    </source>
</evidence>
<comment type="caution">
    <text evidence="2">The sequence shown here is derived from an EMBL/GenBank/DDBJ whole genome shotgun (WGS) entry which is preliminary data.</text>
</comment>
<dbReference type="AlphaFoldDB" id="A0A5C6C7R4"/>
<evidence type="ECO:0000313" key="2">
    <source>
        <dbReference type="EMBL" id="TWU20182.1"/>
    </source>
</evidence>
<evidence type="ECO:0000256" key="1">
    <source>
        <dbReference type="SAM" id="SignalP"/>
    </source>
</evidence>
<dbReference type="EMBL" id="SJPT01000009">
    <property type="protein sequence ID" value="TWU20182.1"/>
    <property type="molecule type" value="Genomic_DNA"/>
</dbReference>
<dbReference type="OrthoDB" id="277212at2"/>
<protein>
    <recommendedName>
        <fullName evidence="4">Nickel uptake substrate-specific transmembrane region</fullName>
    </recommendedName>
</protein>
<dbReference type="Proteomes" id="UP000316304">
    <property type="component" value="Unassembled WGS sequence"/>
</dbReference>
<keyword evidence="3" id="KW-1185">Reference proteome</keyword>
<name>A0A5C6C7R4_9BACT</name>
<proteinExistence type="predicted"/>
<feature type="signal peptide" evidence="1">
    <location>
        <begin position="1"/>
        <end position="20"/>
    </location>
</feature>
<sequence length="398" mass="39870" precursor="true">MKTQILYAFAAIATSIGVHAANAQSAQAQSAQAQSAQAQSGLRLPVENTVAMQRGGQVLLQLDVPAGESRQPLSYATVTLVDRNGSARKFQADPQGIVRLTGLSAQPYAVVASNGNVYGSTLLFVQPEADTAAHASPARMSLAQVNPQKLMPWIDRFTKQFSNKHASQLGEVSSQVDGDLAIKGSRIQLQEGGLLSGQLVSVLKQDGQDVSHAGTEVVLMQKGIAVGRAYADEKGEFQFKGVRSGPHGIVAAGPTGYATIAFEAVSPAGVAGKREAGHHFVSVMNRDTSNTLPVVMVPPAMIPGVVDPFGASVMAEPVPSANGSELAGFGHHGGGGFAGGGSSVGGGGSGFGGGAGGSAGGGGLGGIGLLGGIGAAIAIPLATGNDEKPGSVASPSGF</sequence>
<evidence type="ECO:0000313" key="3">
    <source>
        <dbReference type="Proteomes" id="UP000316304"/>
    </source>
</evidence>
<feature type="chain" id="PRO_5022897475" description="Nickel uptake substrate-specific transmembrane region" evidence="1">
    <location>
        <begin position="21"/>
        <end position="398"/>
    </location>
</feature>
<reference evidence="2 3" key="1">
    <citation type="submission" date="2019-02" db="EMBL/GenBank/DDBJ databases">
        <title>Deep-cultivation of Planctomycetes and their phenomic and genomic characterization uncovers novel biology.</title>
        <authorList>
            <person name="Wiegand S."/>
            <person name="Jogler M."/>
            <person name="Boedeker C."/>
            <person name="Pinto D."/>
            <person name="Vollmers J."/>
            <person name="Rivas-Marin E."/>
            <person name="Kohn T."/>
            <person name="Peeters S.H."/>
            <person name="Heuer A."/>
            <person name="Rast P."/>
            <person name="Oberbeckmann S."/>
            <person name="Bunk B."/>
            <person name="Jeske O."/>
            <person name="Meyerdierks A."/>
            <person name="Storesund J.E."/>
            <person name="Kallscheuer N."/>
            <person name="Luecker S."/>
            <person name="Lage O.M."/>
            <person name="Pohl T."/>
            <person name="Merkel B.J."/>
            <person name="Hornburger P."/>
            <person name="Mueller R.-W."/>
            <person name="Bruemmer F."/>
            <person name="Labrenz M."/>
            <person name="Spormann A.M."/>
            <person name="Op Den Camp H."/>
            <person name="Overmann J."/>
            <person name="Amann R."/>
            <person name="Jetten M.S.M."/>
            <person name="Mascher T."/>
            <person name="Medema M.H."/>
            <person name="Devos D.P."/>
            <person name="Kaster A.-K."/>
            <person name="Ovreas L."/>
            <person name="Rohde M."/>
            <person name="Galperin M.Y."/>
            <person name="Jogler C."/>
        </authorList>
    </citation>
    <scope>NUCLEOTIDE SEQUENCE [LARGE SCALE GENOMIC DNA]</scope>
    <source>
        <strain evidence="2 3">Pla52o</strain>
    </source>
</reference>
<keyword evidence="1" id="KW-0732">Signal</keyword>